<dbReference type="PANTHER" id="PTHR39420:SF2">
    <property type="entry name" value="HYDROLASE"/>
    <property type="match status" value="1"/>
</dbReference>
<dbReference type="AlphaFoldDB" id="A0A6J6C1D6"/>
<proteinExistence type="predicted"/>
<protein>
    <submittedName>
        <fullName evidence="1">Unannotated protein</fullName>
    </submittedName>
</protein>
<sequence>MSEPQGLGGFDFSQLGEMLSRLGRAFSSGGDGSSLSPETVRELATIRDSNAISQELLNQCVDALRVADLWLDPHLAFASSHLPGQTWTRSQWVAGSVATWCSVVEPLSHSLGTAVGSALASEAEPAMAGVFAQMNEMMKKIGGVMFATQLAEALKAAASSVTSAGDVGIPLVDPVRAILIPENVLAYSEGLNIPFGEVLHYLALREQASVRLFSHTPWLHEAIAESVKAYAAGIHVDIQKVQGDFDQLSGNPEAINEAIQNGLFAPEESEAQRAALKRLELMIALIEGWIDEVSAQAATAQLPHSQALREMSRRKRATDGPLQRVFAALLGLEVSPRMARDAAQFFRIQGELHGSDYRDGLWESIGSLPLSEELESPELFKAGRSAPDDLSAL</sequence>
<dbReference type="EMBL" id="CAEZSV010000005">
    <property type="protein sequence ID" value="CAB4545192.1"/>
    <property type="molecule type" value="Genomic_DNA"/>
</dbReference>
<name>A0A6J6C1D6_9ZZZZ</name>
<dbReference type="PANTHER" id="PTHR39420">
    <property type="match status" value="1"/>
</dbReference>
<reference evidence="1" key="1">
    <citation type="submission" date="2020-05" db="EMBL/GenBank/DDBJ databases">
        <authorList>
            <person name="Chiriac C."/>
            <person name="Salcher M."/>
            <person name="Ghai R."/>
            <person name="Kavagutti S V."/>
        </authorList>
    </citation>
    <scope>NUCLEOTIDE SEQUENCE</scope>
</reference>
<organism evidence="1">
    <name type="scientific">freshwater metagenome</name>
    <dbReference type="NCBI Taxonomy" id="449393"/>
    <lineage>
        <taxon>unclassified sequences</taxon>
        <taxon>metagenomes</taxon>
        <taxon>ecological metagenomes</taxon>
    </lineage>
</organism>
<gene>
    <name evidence="1" type="ORF">UFOPK1506_00065</name>
</gene>
<dbReference type="NCBIfam" id="TIGR03624">
    <property type="entry name" value="putative hydrolase"/>
    <property type="match status" value="1"/>
</dbReference>
<dbReference type="Gene3D" id="1.20.150.30">
    <property type="entry name" value="Zincin-like metallopeptidase, N-terminal domain"/>
    <property type="match status" value="1"/>
</dbReference>
<dbReference type="SUPFAM" id="SSF55486">
    <property type="entry name" value="Metalloproteases ('zincins'), catalytic domain"/>
    <property type="match status" value="1"/>
</dbReference>
<dbReference type="InterPro" id="IPR042271">
    <property type="entry name" value="Zinicin_2_N"/>
</dbReference>
<evidence type="ECO:0000313" key="1">
    <source>
        <dbReference type="EMBL" id="CAB4545192.1"/>
    </source>
</evidence>
<dbReference type="Pfam" id="PF10103">
    <property type="entry name" value="Zincin_2"/>
    <property type="match status" value="1"/>
</dbReference>
<accession>A0A6J6C1D6</accession>
<dbReference type="InterPro" id="IPR018766">
    <property type="entry name" value="Zinicin_2"/>
</dbReference>